<evidence type="ECO:0000313" key="1">
    <source>
        <dbReference type="EMBL" id="KAK3245072.1"/>
    </source>
</evidence>
<accession>A0AAE0BYE3</accession>
<reference evidence="1 2" key="1">
    <citation type="journal article" date="2015" name="Genome Biol. Evol.">
        <title>Comparative Genomics of a Bacterivorous Green Alga Reveals Evolutionary Causalities and Consequences of Phago-Mixotrophic Mode of Nutrition.</title>
        <authorList>
            <person name="Burns J.A."/>
            <person name="Paasch A."/>
            <person name="Narechania A."/>
            <person name="Kim E."/>
        </authorList>
    </citation>
    <scope>NUCLEOTIDE SEQUENCE [LARGE SCALE GENOMIC DNA]</scope>
    <source>
        <strain evidence="1 2">PLY_AMNH</strain>
    </source>
</reference>
<gene>
    <name evidence="1" type="ORF">CYMTET_45341</name>
</gene>
<name>A0AAE0BYE3_9CHLO</name>
<proteinExistence type="predicted"/>
<dbReference type="Proteomes" id="UP001190700">
    <property type="component" value="Unassembled WGS sequence"/>
</dbReference>
<dbReference type="EMBL" id="LGRX02031041">
    <property type="protein sequence ID" value="KAK3245072.1"/>
    <property type="molecule type" value="Genomic_DNA"/>
</dbReference>
<organism evidence="1 2">
    <name type="scientific">Cymbomonas tetramitiformis</name>
    <dbReference type="NCBI Taxonomy" id="36881"/>
    <lineage>
        <taxon>Eukaryota</taxon>
        <taxon>Viridiplantae</taxon>
        <taxon>Chlorophyta</taxon>
        <taxon>Pyramimonadophyceae</taxon>
        <taxon>Pyramimonadales</taxon>
        <taxon>Pyramimonadaceae</taxon>
        <taxon>Cymbomonas</taxon>
    </lineage>
</organism>
<comment type="caution">
    <text evidence="1">The sequence shown here is derived from an EMBL/GenBank/DDBJ whole genome shotgun (WGS) entry which is preliminary data.</text>
</comment>
<keyword evidence="2" id="KW-1185">Reference proteome</keyword>
<sequence length="96" mass="10543">RSPGVARAVEGAALARDRQGALPGHYEGFLGVAWTICTAGEPLSAKGTALLRIFGIKMARFQLILDSYYHDGEMEVISEPDEDELEGEEIMEEELF</sequence>
<dbReference type="AlphaFoldDB" id="A0AAE0BYE3"/>
<evidence type="ECO:0000313" key="2">
    <source>
        <dbReference type="Proteomes" id="UP001190700"/>
    </source>
</evidence>
<feature type="non-terminal residue" evidence="1">
    <location>
        <position position="1"/>
    </location>
</feature>
<protein>
    <submittedName>
        <fullName evidence="1">Uncharacterized protein</fullName>
    </submittedName>
</protein>